<dbReference type="Proteomes" id="UP000604391">
    <property type="component" value="Unassembled WGS sequence"/>
</dbReference>
<accession>A0A832USY5</accession>
<dbReference type="SUPFAM" id="SSF81271">
    <property type="entry name" value="TGS-like"/>
    <property type="match status" value="1"/>
</dbReference>
<dbReference type="PROSITE" id="PS51710">
    <property type="entry name" value="G_OBG"/>
    <property type="match status" value="1"/>
</dbReference>
<dbReference type="Pfam" id="PF08438">
    <property type="entry name" value="YGR210-like_G4"/>
    <property type="match status" value="1"/>
</dbReference>
<dbReference type="FunFam" id="3.10.20.30:FF:000002">
    <property type="entry name" value="GTP pyrophosphokinase (RelA/SpoT)"/>
    <property type="match status" value="1"/>
</dbReference>
<dbReference type="EMBL" id="DVAD01000001">
    <property type="protein sequence ID" value="HIJ99199.1"/>
    <property type="molecule type" value="Genomic_DNA"/>
</dbReference>
<evidence type="ECO:0000256" key="1">
    <source>
        <dbReference type="ARBA" id="ARBA00007476"/>
    </source>
</evidence>
<dbReference type="Pfam" id="PF01926">
    <property type="entry name" value="MMR_HSR1"/>
    <property type="match status" value="1"/>
</dbReference>
<sequence>MGKLVGVVGKPNAGKSTFFNANTLGNAETGSYPFTTIKPNRGVGYIRADCPCTELGNSCGKCKKGTRFIPVELLDVAGLVPDAHKGRGLGNQFLNDLAQADAFIHVVDASGSTDVEGQICEAGSHNPEEDVTFLENELDLWFLSLIEKGWGKITREAAHSKKEVHKELADKFSGIKVKEWEILAAARKAELDLEKAKDWPEEDLKKFATALREVSMPILICANKIDLETAKLLENSVPTSADSELALRKADESEIIDYKPGDSDFKILEASDEHMKVLEIIKRDVLEKYGSTGVQQCLEKVVSETLNLIPVYPVEDESKLTDKKGNVLPDVHLVPAGTTAKDFAYLIHTDIGDAFLCGIDARTKKKVGADYELKAGDVIKIVVKK</sequence>
<comment type="caution">
    <text evidence="5">The sequence shown here is derived from an EMBL/GenBank/DDBJ whole genome shotgun (WGS) entry which is preliminary data.</text>
</comment>
<comment type="similarity">
    <text evidence="1">Belongs to the RelA/SpoT family.</text>
</comment>
<evidence type="ECO:0000256" key="2">
    <source>
        <dbReference type="ARBA" id="ARBA00022741"/>
    </source>
</evidence>
<dbReference type="PRINTS" id="PR00326">
    <property type="entry name" value="GTP1OBG"/>
</dbReference>
<feature type="domain" description="OBG-type G" evidence="3">
    <location>
        <begin position="3"/>
        <end position="290"/>
    </location>
</feature>
<dbReference type="SUPFAM" id="SSF52540">
    <property type="entry name" value="P-loop containing nucleoside triphosphate hydrolases"/>
    <property type="match status" value="1"/>
</dbReference>
<feature type="domain" description="TGS" evidence="4">
    <location>
        <begin position="307"/>
        <end position="383"/>
    </location>
</feature>
<reference evidence="5 6" key="1">
    <citation type="journal article" name="Nat. Commun.">
        <title>Undinarchaeota illuminate DPANN phylogeny and the impact of gene transfer on archaeal evolution.</title>
        <authorList>
            <person name="Dombrowski N."/>
            <person name="Williams T.A."/>
            <person name="Sun J."/>
            <person name="Woodcroft B.J."/>
            <person name="Lee J.H."/>
            <person name="Minh B.Q."/>
            <person name="Rinke C."/>
            <person name="Spang A."/>
        </authorList>
    </citation>
    <scope>NUCLEOTIDE SEQUENCE [LARGE SCALE GENOMIC DNA]</scope>
    <source>
        <strain evidence="5">MAG_bin17</strain>
    </source>
</reference>
<name>A0A832USY5_9ARCH</name>
<dbReference type="PANTHER" id="PTHR23305:SF1">
    <property type="entry name" value="OBG-TYPE G DOMAIN-CONTAINING PROTEIN"/>
    <property type="match status" value="1"/>
</dbReference>
<dbReference type="PANTHER" id="PTHR23305">
    <property type="entry name" value="OBG GTPASE FAMILY"/>
    <property type="match status" value="1"/>
</dbReference>
<dbReference type="AlphaFoldDB" id="A0A832USY5"/>
<evidence type="ECO:0000259" key="3">
    <source>
        <dbReference type="PROSITE" id="PS51710"/>
    </source>
</evidence>
<dbReference type="InterPro" id="IPR013646">
    <property type="entry name" value="YGR210-like_G4"/>
</dbReference>
<dbReference type="InterPro" id="IPR004095">
    <property type="entry name" value="TGS"/>
</dbReference>
<dbReference type="GO" id="GO:0016887">
    <property type="term" value="F:ATP hydrolysis activity"/>
    <property type="evidence" value="ECO:0007669"/>
    <property type="project" value="TreeGrafter"/>
</dbReference>
<dbReference type="PROSITE" id="PS51880">
    <property type="entry name" value="TGS"/>
    <property type="match status" value="1"/>
</dbReference>
<dbReference type="CDD" id="cd01669">
    <property type="entry name" value="TGS_MJ1332_like"/>
    <property type="match status" value="1"/>
</dbReference>
<evidence type="ECO:0000313" key="6">
    <source>
        <dbReference type="Proteomes" id="UP000604391"/>
    </source>
</evidence>
<dbReference type="GO" id="GO:0005737">
    <property type="term" value="C:cytoplasm"/>
    <property type="evidence" value="ECO:0007669"/>
    <property type="project" value="TreeGrafter"/>
</dbReference>
<dbReference type="InterPro" id="IPR027417">
    <property type="entry name" value="P-loop_NTPase"/>
</dbReference>
<organism evidence="5 6">
    <name type="scientific">Candidatus Undinarchaeum marinum</name>
    <dbReference type="NCBI Taxonomy" id="2756141"/>
    <lineage>
        <taxon>Archaea</taxon>
        <taxon>Candidatus Undinarchaeota</taxon>
        <taxon>Candidatus Undinarchaeia</taxon>
        <taxon>Candidatus Undinarchaeales</taxon>
        <taxon>Candidatus Undinarchaeaceae</taxon>
        <taxon>Candidatus Undinarchaeum</taxon>
    </lineage>
</organism>
<dbReference type="Gene3D" id="3.40.50.300">
    <property type="entry name" value="P-loop containing nucleotide triphosphate hydrolases"/>
    <property type="match status" value="1"/>
</dbReference>
<evidence type="ECO:0000313" key="5">
    <source>
        <dbReference type="EMBL" id="HIJ99199.1"/>
    </source>
</evidence>
<dbReference type="Gene3D" id="3.10.20.30">
    <property type="match status" value="1"/>
</dbReference>
<protein>
    <submittedName>
        <fullName evidence="5">Redox-regulated ATPase YchF</fullName>
    </submittedName>
</protein>
<dbReference type="Pfam" id="PF02824">
    <property type="entry name" value="TGS"/>
    <property type="match status" value="1"/>
</dbReference>
<keyword evidence="6" id="KW-1185">Reference proteome</keyword>
<dbReference type="NCBIfam" id="NF007171">
    <property type="entry name" value="PRK09602.1"/>
    <property type="match status" value="1"/>
</dbReference>
<gene>
    <name evidence="5" type="ORF">H1011_00005</name>
</gene>
<dbReference type="InterPro" id="IPR031167">
    <property type="entry name" value="G_OBG"/>
</dbReference>
<keyword evidence="2" id="KW-0547">Nucleotide-binding</keyword>
<dbReference type="InterPro" id="IPR006073">
    <property type="entry name" value="GTP-bd"/>
</dbReference>
<dbReference type="Gene3D" id="1.10.8.470">
    <property type="match status" value="1"/>
</dbReference>
<dbReference type="InterPro" id="IPR012676">
    <property type="entry name" value="TGS-like"/>
</dbReference>
<dbReference type="InterPro" id="IPR012675">
    <property type="entry name" value="Beta-grasp_dom_sf"/>
</dbReference>
<evidence type="ECO:0000259" key="4">
    <source>
        <dbReference type="PROSITE" id="PS51880"/>
    </source>
</evidence>
<dbReference type="GO" id="GO:0005525">
    <property type="term" value="F:GTP binding"/>
    <property type="evidence" value="ECO:0007669"/>
    <property type="project" value="InterPro"/>
</dbReference>
<dbReference type="CDD" id="cd01899">
    <property type="entry name" value="Ygr210"/>
    <property type="match status" value="1"/>
</dbReference>
<proteinExistence type="inferred from homology"/>